<organism evidence="1 2">
    <name type="scientific">Robiginitalea biformata (strain ATCC BAA-864 / DSM 15991 / KCTC 12146 / HTCC2501)</name>
    <dbReference type="NCBI Taxonomy" id="313596"/>
    <lineage>
        <taxon>Bacteria</taxon>
        <taxon>Pseudomonadati</taxon>
        <taxon>Bacteroidota</taxon>
        <taxon>Flavobacteriia</taxon>
        <taxon>Flavobacteriales</taxon>
        <taxon>Flavobacteriaceae</taxon>
        <taxon>Robiginitalea</taxon>
    </lineage>
</organism>
<dbReference type="EMBL" id="CP001712">
    <property type="protein sequence ID" value="EAR15051.1"/>
    <property type="molecule type" value="Genomic_DNA"/>
</dbReference>
<dbReference type="Proteomes" id="UP000009049">
    <property type="component" value="Chromosome"/>
</dbReference>
<dbReference type="OrthoDB" id="9839859at2"/>
<protein>
    <submittedName>
        <fullName evidence="1">Uncharacterized protein</fullName>
    </submittedName>
</protein>
<evidence type="ECO:0000313" key="1">
    <source>
        <dbReference type="EMBL" id="EAR15051.1"/>
    </source>
</evidence>
<dbReference type="HOGENOM" id="CLU_1433486_0_0_10"/>
<evidence type="ECO:0000313" key="2">
    <source>
        <dbReference type="Proteomes" id="UP000009049"/>
    </source>
</evidence>
<keyword evidence="2" id="KW-1185">Reference proteome</keyword>
<reference evidence="1 2" key="1">
    <citation type="journal article" date="2009" name="J. Bacteriol.">
        <title>Complete genome sequence of Robiginitalea biformata HTCC2501.</title>
        <authorList>
            <person name="Oh H.M."/>
            <person name="Giovannoni S.J."/>
            <person name="Lee K."/>
            <person name="Ferriera S."/>
            <person name="Johnson J."/>
            <person name="Cho J.C."/>
        </authorList>
    </citation>
    <scope>NUCLEOTIDE SEQUENCE [LARGE SCALE GENOMIC DNA]</scope>
    <source>
        <strain evidence="2">ATCC BAA-864 / HTCC2501 / KCTC 12146</strain>
    </source>
</reference>
<accession>A4CN09</accession>
<sequence length="189" mass="20863">MKRIVPILMLVSLPLLGCEAVEELLEFDVPISFAGDLEIVSETAVSDSNDAISVETDLATYRIDNDPDIAEYLAEGAEIKKIRVNRIRYNYKDFVGNEEAFLLEGGFSLVDASAMAVHTYPLPEQGTRIAEADFRNEFFILEDDFSALENGLRNSAGFIIGYYATLVNNPVDFKVGITVDVTVTIEPAL</sequence>
<gene>
    <name evidence="1" type="ordered locus">RB2501_12012</name>
</gene>
<dbReference type="RefSeq" id="WP_015754372.1">
    <property type="nucleotide sequence ID" value="NC_013222.1"/>
</dbReference>
<dbReference type="STRING" id="313596.RB2501_12012"/>
<dbReference type="KEGG" id="rbi:RB2501_12012"/>
<proteinExistence type="predicted"/>
<dbReference type="AlphaFoldDB" id="A4CN09"/>
<name>A4CN09_ROBBH</name>